<keyword evidence="5" id="KW-0812">Transmembrane</keyword>
<evidence type="ECO:0000313" key="13">
    <source>
        <dbReference type="EMBL" id="MFD1598986.1"/>
    </source>
</evidence>
<dbReference type="GO" id="GO:0005524">
    <property type="term" value="F:ATP binding"/>
    <property type="evidence" value="ECO:0007669"/>
    <property type="project" value="UniProtKB-KW"/>
</dbReference>
<evidence type="ECO:0000256" key="8">
    <source>
        <dbReference type="ARBA" id="ARBA00022840"/>
    </source>
</evidence>
<accession>A0ABD6CMQ5</accession>
<evidence type="ECO:0000256" key="9">
    <source>
        <dbReference type="ARBA" id="ARBA00022989"/>
    </source>
</evidence>
<keyword evidence="10" id="KW-0902">Two-component regulatory system</keyword>
<proteinExistence type="predicted"/>
<dbReference type="Proteomes" id="UP001597085">
    <property type="component" value="Unassembled WGS sequence"/>
</dbReference>
<evidence type="ECO:0000256" key="6">
    <source>
        <dbReference type="ARBA" id="ARBA00022741"/>
    </source>
</evidence>
<keyword evidence="9" id="KW-1133">Transmembrane helix</keyword>
<keyword evidence="7" id="KW-0418">Kinase</keyword>
<evidence type="ECO:0000259" key="12">
    <source>
        <dbReference type="PROSITE" id="PS50109"/>
    </source>
</evidence>
<keyword evidence="4" id="KW-0808">Transferase</keyword>
<keyword evidence="14" id="KW-1185">Reference proteome</keyword>
<evidence type="ECO:0000256" key="5">
    <source>
        <dbReference type="ARBA" id="ARBA00022692"/>
    </source>
</evidence>
<evidence type="ECO:0000256" key="11">
    <source>
        <dbReference type="ARBA" id="ARBA00023136"/>
    </source>
</evidence>
<dbReference type="SUPFAM" id="SSF55874">
    <property type="entry name" value="ATPase domain of HSP90 chaperone/DNA topoisomerase II/histidine kinase"/>
    <property type="match status" value="1"/>
</dbReference>
<sequence>MALQNDPALPPAYDALQVGIAVYDATEATVASANDRLESIFGYRTEELSELSVETYTANTYTFTAADFVGRLRDAVEAGPQEFVWRLKRSDGELAWVRVHFSRFPDDEREYVLAEVRDITDYYVASRREALFWRILRHNLRNETNKIAGYVERVRDLADDEEATEAAERALSTAIELGTIATSVKQIQHAATRCEANRSYRRAVEPLRDVVEAVEAEYPDAEIRLHEREAMWIHVDAAFEYACRHAVQNAVVHSTESTPAVRVTVGPSPNTGRVEIRIVDSNPPIPDVEIDVLDEFTELTSTSHGTGVGLFVMKWCIESLGGELQFERREPRGNVVHFYLPPKERPT</sequence>
<evidence type="ECO:0000256" key="1">
    <source>
        <dbReference type="ARBA" id="ARBA00000085"/>
    </source>
</evidence>
<evidence type="ECO:0000256" key="3">
    <source>
        <dbReference type="ARBA" id="ARBA00012438"/>
    </source>
</evidence>
<keyword evidence="6" id="KW-0547">Nucleotide-binding</keyword>
<gene>
    <name evidence="13" type="ORF">ACFSBX_08465</name>
</gene>
<dbReference type="InterPro" id="IPR000014">
    <property type="entry name" value="PAS"/>
</dbReference>
<dbReference type="PROSITE" id="PS50109">
    <property type="entry name" value="HIS_KIN"/>
    <property type="match status" value="1"/>
</dbReference>
<dbReference type="SMART" id="SM00086">
    <property type="entry name" value="PAC"/>
    <property type="match status" value="1"/>
</dbReference>
<comment type="catalytic activity">
    <reaction evidence="1">
        <text>ATP + protein L-histidine = ADP + protein N-phospho-L-histidine.</text>
        <dbReference type="EC" id="2.7.13.3"/>
    </reaction>
</comment>
<dbReference type="InterPro" id="IPR001610">
    <property type="entry name" value="PAC"/>
</dbReference>
<evidence type="ECO:0000313" key="14">
    <source>
        <dbReference type="Proteomes" id="UP001597085"/>
    </source>
</evidence>
<dbReference type="PANTHER" id="PTHR42878:SF7">
    <property type="entry name" value="SENSOR HISTIDINE KINASE GLRK"/>
    <property type="match status" value="1"/>
</dbReference>
<name>A0ABD6CMQ5_9EURY</name>
<evidence type="ECO:0000256" key="2">
    <source>
        <dbReference type="ARBA" id="ARBA00004141"/>
    </source>
</evidence>
<dbReference type="InterPro" id="IPR036890">
    <property type="entry name" value="HATPase_C_sf"/>
</dbReference>
<feature type="domain" description="Histidine kinase" evidence="12">
    <location>
        <begin position="135"/>
        <end position="344"/>
    </location>
</feature>
<dbReference type="NCBIfam" id="TIGR00229">
    <property type="entry name" value="sensory_box"/>
    <property type="match status" value="1"/>
</dbReference>
<keyword evidence="8 13" id="KW-0067">ATP-binding</keyword>
<keyword evidence="11" id="KW-0472">Membrane</keyword>
<evidence type="ECO:0000256" key="7">
    <source>
        <dbReference type="ARBA" id="ARBA00022777"/>
    </source>
</evidence>
<dbReference type="CDD" id="cd00130">
    <property type="entry name" value="PAS"/>
    <property type="match status" value="1"/>
</dbReference>
<dbReference type="Gene3D" id="3.30.450.20">
    <property type="entry name" value="PAS domain"/>
    <property type="match status" value="1"/>
</dbReference>
<dbReference type="EMBL" id="JBHUDK010000006">
    <property type="protein sequence ID" value="MFD1598986.1"/>
    <property type="molecule type" value="Genomic_DNA"/>
</dbReference>
<comment type="subcellular location">
    <subcellularLocation>
        <location evidence="2">Membrane</location>
        <topology evidence="2">Multi-pass membrane protein</topology>
    </subcellularLocation>
</comment>
<dbReference type="SMART" id="SM00387">
    <property type="entry name" value="HATPase_c"/>
    <property type="match status" value="1"/>
</dbReference>
<dbReference type="GO" id="GO:0016020">
    <property type="term" value="C:membrane"/>
    <property type="evidence" value="ECO:0007669"/>
    <property type="project" value="UniProtKB-SubCell"/>
</dbReference>
<dbReference type="RefSeq" id="WP_390277244.1">
    <property type="nucleotide sequence ID" value="NZ_JBHUDK010000006.1"/>
</dbReference>
<dbReference type="PANTHER" id="PTHR42878">
    <property type="entry name" value="TWO-COMPONENT HISTIDINE KINASE"/>
    <property type="match status" value="1"/>
</dbReference>
<organism evidence="13 14">
    <name type="scientific">Halobellus rarus</name>
    <dbReference type="NCBI Taxonomy" id="1126237"/>
    <lineage>
        <taxon>Archaea</taxon>
        <taxon>Methanobacteriati</taxon>
        <taxon>Methanobacteriota</taxon>
        <taxon>Stenosarchaea group</taxon>
        <taxon>Halobacteria</taxon>
        <taxon>Halobacteriales</taxon>
        <taxon>Haloferacaceae</taxon>
        <taxon>Halobellus</taxon>
    </lineage>
</organism>
<dbReference type="AlphaFoldDB" id="A0ABD6CMQ5"/>
<comment type="caution">
    <text evidence="13">The sequence shown here is derived from an EMBL/GenBank/DDBJ whole genome shotgun (WGS) entry which is preliminary data.</text>
</comment>
<dbReference type="Gene3D" id="3.30.565.10">
    <property type="entry name" value="Histidine kinase-like ATPase, C-terminal domain"/>
    <property type="match status" value="1"/>
</dbReference>
<dbReference type="Pfam" id="PF13426">
    <property type="entry name" value="PAS_9"/>
    <property type="match status" value="1"/>
</dbReference>
<dbReference type="EC" id="2.7.13.3" evidence="3"/>
<reference evidence="13 14" key="1">
    <citation type="journal article" date="2019" name="Int. J. Syst. Evol. Microbiol.">
        <title>The Global Catalogue of Microorganisms (GCM) 10K type strain sequencing project: providing services to taxonomists for standard genome sequencing and annotation.</title>
        <authorList>
            <consortium name="The Broad Institute Genomics Platform"/>
            <consortium name="The Broad Institute Genome Sequencing Center for Infectious Disease"/>
            <person name="Wu L."/>
            <person name="Ma J."/>
        </authorList>
    </citation>
    <scope>NUCLEOTIDE SEQUENCE [LARGE SCALE GENOMIC DNA]</scope>
    <source>
        <strain evidence="13 14">CGMCC 1.12121</strain>
    </source>
</reference>
<protein>
    <recommendedName>
        <fullName evidence="3">histidine kinase</fullName>
        <ecNumber evidence="3">2.7.13.3</ecNumber>
    </recommendedName>
</protein>
<dbReference type="GO" id="GO:0000160">
    <property type="term" value="P:phosphorelay signal transduction system"/>
    <property type="evidence" value="ECO:0007669"/>
    <property type="project" value="UniProtKB-KW"/>
</dbReference>
<dbReference type="SUPFAM" id="SSF55785">
    <property type="entry name" value="PYP-like sensor domain (PAS domain)"/>
    <property type="match status" value="1"/>
</dbReference>
<evidence type="ECO:0000256" key="4">
    <source>
        <dbReference type="ARBA" id="ARBA00022679"/>
    </source>
</evidence>
<dbReference type="InterPro" id="IPR050351">
    <property type="entry name" value="BphY/WalK/GraS-like"/>
</dbReference>
<dbReference type="InterPro" id="IPR005467">
    <property type="entry name" value="His_kinase_dom"/>
</dbReference>
<dbReference type="InterPro" id="IPR035965">
    <property type="entry name" value="PAS-like_dom_sf"/>
</dbReference>
<dbReference type="InterPro" id="IPR003594">
    <property type="entry name" value="HATPase_dom"/>
</dbReference>
<dbReference type="Pfam" id="PF02518">
    <property type="entry name" value="HATPase_c"/>
    <property type="match status" value="1"/>
</dbReference>
<dbReference type="GO" id="GO:0004673">
    <property type="term" value="F:protein histidine kinase activity"/>
    <property type="evidence" value="ECO:0007669"/>
    <property type="project" value="UniProtKB-EC"/>
</dbReference>
<evidence type="ECO:0000256" key="10">
    <source>
        <dbReference type="ARBA" id="ARBA00023012"/>
    </source>
</evidence>